<evidence type="ECO:0000313" key="3">
    <source>
        <dbReference type="Proteomes" id="UP000007635"/>
    </source>
</evidence>
<dbReference type="InterPro" id="IPR040127">
    <property type="entry name" value="BMERB"/>
</dbReference>
<dbReference type="PANTHER" id="PTHR22704:SF2">
    <property type="entry name" value="BMERB DOMAIN-CONTAINING PROTEIN"/>
    <property type="match status" value="1"/>
</dbReference>
<dbReference type="Proteomes" id="UP000007635">
    <property type="component" value="Chromosome XI"/>
</dbReference>
<dbReference type="PANTHER" id="PTHR22704">
    <property type="entry name" value="BMERB DOMAIN-CONTAINING PROTEIN 1-RELATED"/>
    <property type="match status" value="1"/>
</dbReference>
<dbReference type="Ensembl" id="ENSGACT00000075801.1">
    <property type="protein sequence ID" value="ENSGACP00000046551.1"/>
    <property type="gene ID" value="ENSGACG00000026308.1"/>
</dbReference>
<evidence type="ECO:0000259" key="1">
    <source>
        <dbReference type="PROSITE" id="PS51848"/>
    </source>
</evidence>
<protein>
    <submittedName>
        <fullName evidence="2">Zgc:171844</fullName>
    </submittedName>
</protein>
<dbReference type="GeneTree" id="ENSGT00440000038745"/>
<evidence type="ECO:0000313" key="2">
    <source>
        <dbReference type="Ensembl" id="ENSGACP00000046551.1"/>
    </source>
</evidence>
<dbReference type="AlphaFoldDB" id="A0AAQ4Q8N7"/>
<organism evidence="2 3">
    <name type="scientific">Gasterosteus aculeatus aculeatus</name>
    <name type="common">three-spined stickleback</name>
    <dbReference type="NCBI Taxonomy" id="481459"/>
    <lineage>
        <taxon>Eukaryota</taxon>
        <taxon>Metazoa</taxon>
        <taxon>Chordata</taxon>
        <taxon>Craniata</taxon>
        <taxon>Vertebrata</taxon>
        <taxon>Euteleostomi</taxon>
        <taxon>Actinopterygii</taxon>
        <taxon>Neopterygii</taxon>
        <taxon>Teleostei</taxon>
        <taxon>Neoteleostei</taxon>
        <taxon>Acanthomorphata</taxon>
        <taxon>Eupercaria</taxon>
        <taxon>Perciformes</taxon>
        <taxon>Cottioidei</taxon>
        <taxon>Gasterosteales</taxon>
        <taxon>Gasterosteidae</taxon>
        <taxon>Gasterosteus</taxon>
    </lineage>
</organism>
<reference evidence="2" key="3">
    <citation type="submission" date="2025-09" db="UniProtKB">
        <authorList>
            <consortium name="Ensembl"/>
        </authorList>
    </citation>
    <scope>IDENTIFICATION</scope>
</reference>
<reference evidence="2 3" key="1">
    <citation type="journal article" date="2021" name="G3 (Bethesda)">
        <title>Improved contiguity of the threespine stickleback genome using long-read sequencing.</title>
        <authorList>
            <person name="Nath S."/>
            <person name="Shaw D.E."/>
            <person name="White M.A."/>
        </authorList>
    </citation>
    <scope>NUCLEOTIDE SEQUENCE [LARGE SCALE GENOMIC DNA]</scope>
    <source>
        <strain evidence="2 3">Lake Benthic</strain>
    </source>
</reference>
<sequence length="210" mass="23644">MLAALPCIPSHVAAALHGLSRFLLVNIVCLHRYLLDFSAKCLEKKSGGKIFFSVIFLQYGKREKILQAVRLPGEDAGGRSDGEIKIDDIQLCKEITRLKTELQELVSISDNGKSKEDREREEDLLQQINKLVETRDFLVDDVEFERLREQEEDREMAAFLQSKFPKTLAAKGALQDQATVSEAQQKTAPIFTKTGFTLLKDCCGFTCSIM</sequence>
<proteinExistence type="predicted"/>
<name>A0AAQ4Q8N7_GASAC</name>
<accession>A0AAQ4Q8N7</accession>
<dbReference type="InterPro" id="IPR022735">
    <property type="entry name" value="bMERB_dom"/>
</dbReference>
<feature type="domain" description="BMERB" evidence="1">
    <location>
        <begin position="1"/>
        <end position="158"/>
    </location>
</feature>
<dbReference type="Pfam" id="PF12130">
    <property type="entry name" value="bMERB_dom"/>
    <property type="match status" value="1"/>
</dbReference>
<dbReference type="PROSITE" id="PS51848">
    <property type="entry name" value="BMERB"/>
    <property type="match status" value="1"/>
</dbReference>
<keyword evidence="3" id="KW-1185">Reference proteome</keyword>
<dbReference type="SMART" id="SM01203">
    <property type="entry name" value="DUF3585"/>
    <property type="match status" value="1"/>
</dbReference>
<reference evidence="2" key="2">
    <citation type="submission" date="2025-08" db="UniProtKB">
        <authorList>
            <consortium name="Ensembl"/>
        </authorList>
    </citation>
    <scope>IDENTIFICATION</scope>
</reference>